<gene>
    <name evidence="3" type="ORF">EV200_101670</name>
    <name evidence="2" type="ORF">GCM10011413_03970</name>
</gene>
<evidence type="ECO:0000313" key="2">
    <source>
        <dbReference type="EMBL" id="GGE41291.1"/>
    </source>
</evidence>
<comment type="caution">
    <text evidence="3">The sequence shown here is derived from an EMBL/GenBank/DDBJ whole genome shotgun (WGS) entry which is preliminary data.</text>
</comment>
<dbReference type="Proteomes" id="UP000295684">
    <property type="component" value="Unassembled WGS sequence"/>
</dbReference>
<reference evidence="2" key="1">
    <citation type="journal article" date="2014" name="Int. J. Syst. Evol. Microbiol.">
        <title>Complete genome of a new Firmicutes species belonging to the dominant human colonic microbiota ('Ruminococcus bicirculans') reveals two chromosomes and a selective capacity to utilize plant glucans.</title>
        <authorList>
            <consortium name="NISC Comparative Sequencing Program"/>
            <person name="Wegmann U."/>
            <person name="Louis P."/>
            <person name="Goesmann A."/>
            <person name="Henrissat B."/>
            <person name="Duncan S.H."/>
            <person name="Flint H.J."/>
        </authorList>
    </citation>
    <scope>NUCLEOTIDE SEQUENCE</scope>
    <source>
        <strain evidence="2">CGMCC 1.15644</strain>
    </source>
</reference>
<evidence type="ECO:0000313" key="5">
    <source>
        <dbReference type="Proteomes" id="UP000622648"/>
    </source>
</evidence>
<organism evidence="3 4">
    <name type="scientific">Pedobacter psychrotolerans</name>
    <dbReference type="NCBI Taxonomy" id="1843235"/>
    <lineage>
        <taxon>Bacteria</taxon>
        <taxon>Pseudomonadati</taxon>
        <taxon>Bacteroidota</taxon>
        <taxon>Sphingobacteriia</taxon>
        <taxon>Sphingobacteriales</taxon>
        <taxon>Sphingobacteriaceae</taxon>
        <taxon>Pedobacter</taxon>
    </lineage>
</organism>
<keyword evidence="5" id="KW-1185">Reference proteome</keyword>
<keyword evidence="1" id="KW-0812">Transmembrane</keyword>
<dbReference type="OrthoDB" id="764930at2"/>
<feature type="transmembrane region" description="Helical" evidence="1">
    <location>
        <begin position="62"/>
        <end position="80"/>
    </location>
</feature>
<proteinExistence type="predicted"/>
<evidence type="ECO:0000313" key="3">
    <source>
        <dbReference type="EMBL" id="TCO31222.1"/>
    </source>
</evidence>
<dbReference type="Proteomes" id="UP000622648">
    <property type="component" value="Unassembled WGS sequence"/>
</dbReference>
<dbReference type="AlphaFoldDB" id="A0A4R2HN76"/>
<dbReference type="EMBL" id="SLWO01000001">
    <property type="protein sequence ID" value="TCO31222.1"/>
    <property type="molecule type" value="Genomic_DNA"/>
</dbReference>
<protein>
    <submittedName>
        <fullName evidence="3">Uncharacterized protein</fullName>
    </submittedName>
</protein>
<dbReference type="RefSeq" id="WP_132529359.1">
    <property type="nucleotide sequence ID" value="NZ_BMJO01000001.1"/>
</dbReference>
<evidence type="ECO:0000313" key="4">
    <source>
        <dbReference type="Proteomes" id="UP000295684"/>
    </source>
</evidence>
<reference evidence="5" key="2">
    <citation type="journal article" date="2019" name="Int. J. Syst. Evol. Microbiol.">
        <title>The Global Catalogue of Microorganisms (GCM) 10K type strain sequencing project: providing services to taxonomists for standard genome sequencing and annotation.</title>
        <authorList>
            <consortium name="The Broad Institute Genomics Platform"/>
            <consortium name="The Broad Institute Genome Sequencing Center for Infectious Disease"/>
            <person name="Wu L."/>
            <person name="Ma J."/>
        </authorList>
    </citation>
    <scope>NUCLEOTIDE SEQUENCE [LARGE SCALE GENOMIC DNA]</scope>
    <source>
        <strain evidence="5">CGMCC 1.15644</strain>
    </source>
</reference>
<reference evidence="3 4" key="3">
    <citation type="submission" date="2019-03" db="EMBL/GenBank/DDBJ databases">
        <title>Genomic Encyclopedia of Type Strains, Phase IV (KMG-IV): sequencing the most valuable type-strain genomes for metagenomic binning, comparative biology and taxonomic classification.</title>
        <authorList>
            <person name="Goeker M."/>
        </authorList>
    </citation>
    <scope>NUCLEOTIDE SEQUENCE [LARGE SCALE GENOMIC DNA]</scope>
    <source>
        <strain evidence="3 4">DSM 103236</strain>
    </source>
</reference>
<keyword evidence="1" id="KW-0472">Membrane</keyword>
<dbReference type="EMBL" id="BMJO01000001">
    <property type="protein sequence ID" value="GGE41291.1"/>
    <property type="molecule type" value="Genomic_DNA"/>
</dbReference>
<feature type="transmembrane region" description="Helical" evidence="1">
    <location>
        <begin position="31"/>
        <end position="50"/>
    </location>
</feature>
<evidence type="ECO:0000256" key="1">
    <source>
        <dbReference type="SAM" id="Phobius"/>
    </source>
</evidence>
<reference evidence="2" key="4">
    <citation type="submission" date="2024-05" db="EMBL/GenBank/DDBJ databases">
        <authorList>
            <person name="Sun Q."/>
            <person name="Zhou Y."/>
        </authorList>
    </citation>
    <scope>NUCLEOTIDE SEQUENCE</scope>
    <source>
        <strain evidence="2">CGMCC 1.15644</strain>
    </source>
</reference>
<keyword evidence="1" id="KW-1133">Transmembrane helix</keyword>
<feature type="transmembrane region" description="Helical" evidence="1">
    <location>
        <begin position="92"/>
        <end position="115"/>
    </location>
</feature>
<sequence length="127" mass="14390">MILTIFSGLYELIAGANPAVPEYDEEVYQTVGQITLIIVSAVVLIFYLFLGRWKPIFHKLGHWIFTLILTMCASFAIAFISAKDIIGEIDSYMYRFCLMNAVLAVIIFIMLSIVIKPISVFSKRTPF</sequence>
<name>A0A4R2HN76_9SPHI</name>
<accession>A0A4R2HN76</accession>